<dbReference type="InterPro" id="IPR001750">
    <property type="entry name" value="ND/Mrp_TM"/>
</dbReference>
<dbReference type="Pfam" id="PF00662">
    <property type="entry name" value="Proton_antipo_N"/>
    <property type="match status" value="1"/>
</dbReference>
<dbReference type="InterPro" id="IPR001516">
    <property type="entry name" value="Proton_antipo_N"/>
</dbReference>
<dbReference type="InterPro" id="IPR050586">
    <property type="entry name" value="CPA3_Na-H_Antiporter_D"/>
</dbReference>
<keyword evidence="12" id="KW-1185">Reference proteome</keyword>
<feature type="transmembrane region" description="Helical" evidence="8">
    <location>
        <begin position="116"/>
        <end position="134"/>
    </location>
</feature>
<dbReference type="HOGENOM" id="CLU_007100_9_3_0"/>
<keyword evidence="3" id="KW-1003">Cell membrane</keyword>
<feature type="transmembrane region" description="Helical" evidence="8">
    <location>
        <begin position="169"/>
        <end position="190"/>
    </location>
</feature>
<feature type="transmembrane region" description="Helical" evidence="8">
    <location>
        <begin position="37"/>
        <end position="56"/>
    </location>
</feature>
<comment type="similarity">
    <text evidence="2">Belongs to the CPA3 antiporters (TC 2.A.63) subunit D family.</text>
</comment>
<accession>E4TFA5</accession>
<keyword evidence="4 7" id="KW-0812">Transmembrane</keyword>
<evidence type="ECO:0000259" key="10">
    <source>
        <dbReference type="Pfam" id="PF00662"/>
    </source>
</evidence>
<dbReference type="Proteomes" id="UP000007039">
    <property type="component" value="Chromosome"/>
</dbReference>
<evidence type="ECO:0000256" key="4">
    <source>
        <dbReference type="ARBA" id="ARBA00022692"/>
    </source>
</evidence>
<feature type="transmembrane region" description="Helical" evidence="8">
    <location>
        <begin position="340"/>
        <end position="360"/>
    </location>
</feature>
<evidence type="ECO:0000256" key="6">
    <source>
        <dbReference type="ARBA" id="ARBA00023136"/>
    </source>
</evidence>
<organism evidence="11 12">
    <name type="scientific">Calditerrivibrio nitroreducens (strain DSM 19672 / NBRC 101217 / Yu37-1)</name>
    <dbReference type="NCBI Taxonomy" id="768670"/>
    <lineage>
        <taxon>Bacteria</taxon>
        <taxon>Pseudomonadati</taxon>
        <taxon>Deferribacterota</taxon>
        <taxon>Deferribacteres</taxon>
        <taxon>Deferribacterales</taxon>
        <taxon>Calditerrivibrionaceae</taxon>
    </lineage>
</organism>
<dbReference type="PRINTS" id="PR01434">
    <property type="entry name" value="NADHDHGNASE5"/>
</dbReference>
<dbReference type="PANTHER" id="PTHR42703:SF1">
    <property type="entry name" value="NA(+)_H(+) ANTIPORTER SUBUNIT D1"/>
    <property type="match status" value="1"/>
</dbReference>
<dbReference type="RefSeq" id="WP_013450657.1">
    <property type="nucleotide sequence ID" value="NC_014758.1"/>
</dbReference>
<feature type="transmembrane region" description="Helical" evidence="8">
    <location>
        <begin position="372"/>
        <end position="393"/>
    </location>
</feature>
<feature type="transmembrane region" description="Helical" evidence="8">
    <location>
        <begin position="6"/>
        <end position="25"/>
    </location>
</feature>
<feature type="transmembrane region" description="Helical" evidence="8">
    <location>
        <begin position="82"/>
        <end position="104"/>
    </location>
</feature>
<sequence length="493" mass="54397">MIDKISSSLPIYAVLVSLIAIIPIILNDKRPNLREFFSILAAVIKFLIIINIYLLVKDGKVIEYQLVEFLPGLAIKFKVDTLGIFFALMASFLWILTTFYSIGYMRDGEEKNQTRFYAFFALSMSAAVGAAFSGNLLTLYIFYEIITFSTYPLVAHKQTKEAIEGAHRYLAYLLITSVLFFMPAMIYVYIKTGSLEFSSLGLFANYSGGKLVITSVLLMFVFGSAKAAVMPFHLWLPSAMVAPTPVSALLHAVAVVKTGVFVVIRVFIHIFGVDFLKSFSYSEVVSFLAAFTIIVASMVALRQDNIKSRLAYSTISQLSYIVLAVSLLSDKAVVGSIMHIVAHGFAKITLFFWAGAIYVASHKTKVSELDGIAKSMPFTMFAFTIGAISMIGFPPMGGFVSKWYIANGAVESGNLWVLIVLLISALLNAGYFVPIFIRAYFNKAEEDEHHKEASPFMVVPMLLTAILTIALFFYPDIFLQLAVNTVALPGGGR</sequence>
<comment type="subcellular location">
    <subcellularLocation>
        <location evidence="1">Cell membrane</location>
        <topology evidence="1">Multi-pass membrane protein</topology>
    </subcellularLocation>
    <subcellularLocation>
        <location evidence="7">Membrane</location>
        <topology evidence="7">Multi-pass membrane protein</topology>
    </subcellularLocation>
</comment>
<dbReference type="PANTHER" id="PTHR42703">
    <property type="entry name" value="NADH DEHYDROGENASE"/>
    <property type="match status" value="1"/>
</dbReference>
<reference key="1">
    <citation type="submission" date="2010-11" db="EMBL/GenBank/DDBJ databases">
        <title>The complete genome of chromosome of Calditerrivibrio nitroreducens DSM 19672.</title>
        <authorList>
            <consortium name="US DOE Joint Genome Institute (JGI-PGF)"/>
            <person name="Lucas S."/>
            <person name="Copeland A."/>
            <person name="Lapidus A."/>
            <person name="Bruce D."/>
            <person name="Goodwin L."/>
            <person name="Pitluck S."/>
            <person name="Kyrpides N."/>
            <person name="Mavromatis K."/>
            <person name="Ivanova N."/>
            <person name="Mikhailova N."/>
            <person name="Zeytun A."/>
            <person name="Brettin T."/>
            <person name="Detter J.C."/>
            <person name="Tapia R."/>
            <person name="Han C."/>
            <person name="Land M."/>
            <person name="Hauser L."/>
            <person name="Markowitz V."/>
            <person name="Cheng J.-F."/>
            <person name="Hugenholtz P."/>
            <person name="Woyke T."/>
            <person name="Wu D."/>
            <person name="Spring S."/>
            <person name="Schroeder M."/>
            <person name="Brambilla E."/>
            <person name="Klenk H.-P."/>
            <person name="Eisen J.A."/>
        </authorList>
    </citation>
    <scope>NUCLEOTIDE SEQUENCE [LARGE SCALE GENOMIC DNA]</scope>
    <source>
        <strain>DSM 19672</strain>
    </source>
</reference>
<feature type="domain" description="NADH:quinone oxidoreductase/Mrp antiporter transmembrane" evidence="9">
    <location>
        <begin position="133"/>
        <end position="426"/>
    </location>
</feature>
<dbReference type="AlphaFoldDB" id="E4TFA5"/>
<evidence type="ECO:0000259" key="9">
    <source>
        <dbReference type="Pfam" id="PF00361"/>
    </source>
</evidence>
<evidence type="ECO:0000313" key="12">
    <source>
        <dbReference type="Proteomes" id="UP000007039"/>
    </source>
</evidence>
<evidence type="ECO:0000256" key="1">
    <source>
        <dbReference type="ARBA" id="ARBA00004651"/>
    </source>
</evidence>
<evidence type="ECO:0000313" key="11">
    <source>
        <dbReference type="EMBL" id="ADR18444.1"/>
    </source>
</evidence>
<feature type="transmembrane region" description="Helical" evidence="8">
    <location>
        <begin position="248"/>
        <end position="272"/>
    </location>
</feature>
<protein>
    <submittedName>
        <fullName evidence="11">Multisubunit sodium/proton antiporter, MrpD subunit</fullName>
    </submittedName>
</protein>
<keyword evidence="5 8" id="KW-1133">Transmembrane helix</keyword>
<dbReference type="Pfam" id="PF00361">
    <property type="entry name" value="Proton_antipo_M"/>
    <property type="match status" value="1"/>
</dbReference>
<feature type="transmembrane region" description="Helical" evidence="8">
    <location>
        <begin position="284"/>
        <end position="301"/>
    </location>
</feature>
<gene>
    <name evidence="11" type="ordered locus">Calni_0531</name>
</gene>
<evidence type="ECO:0000256" key="5">
    <source>
        <dbReference type="ARBA" id="ARBA00022989"/>
    </source>
</evidence>
<dbReference type="KEGG" id="cni:Calni_0531"/>
<dbReference type="GO" id="GO:0005886">
    <property type="term" value="C:plasma membrane"/>
    <property type="evidence" value="ECO:0007669"/>
    <property type="project" value="UniProtKB-SubCell"/>
</dbReference>
<evidence type="ECO:0000256" key="8">
    <source>
        <dbReference type="SAM" id="Phobius"/>
    </source>
</evidence>
<feature type="domain" description="NADH-Ubiquinone oxidoreductase (complex I) chain 5 N-terminal" evidence="10">
    <location>
        <begin position="74"/>
        <end position="117"/>
    </location>
</feature>
<keyword evidence="6 8" id="KW-0472">Membrane</keyword>
<evidence type="ECO:0000256" key="7">
    <source>
        <dbReference type="RuleBase" id="RU000320"/>
    </source>
</evidence>
<dbReference type="eggNOG" id="COG0651">
    <property type="taxonomic scope" value="Bacteria"/>
</dbReference>
<dbReference type="EMBL" id="CP002347">
    <property type="protein sequence ID" value="ADR18444.1"/>
    <property type="molecule type" value="Genomic_DNA"/>
</dbReference>
<dbReference type="STRING" id="768670.Calni_0531"/>
<feature type="transmembrane region" description="Helical" evidence="8">
    <location>
        <begin position="453"/>
        <end position="474"/>
    </location>
</feature>
<evidence type="ECO:0000256" key="3">
    <source>
        <dbReference type="ARBA" id="ARBA00022475"/>
    </source>
</evidence>
<feature type="transmembrane region" description="Helical" evidence="8">
    <location>
        <begin position="210"/>
        <end position="236"/>
    </location>
</feature>
<name>E4TFA5_CALNY</name>
<evidence type="ECO:0000256" key="2">
    <source>
        <dbReference type="ARBA" id="ARBA00005346"/>
    </source>
</evidence>
<proteinExistence type="inferred from homology"/>
<reference evidence="11 12" key="2">
    <citation type="journal article" date="2011" name="Stand. Genomic Sci.">
        <title>Complete genome sequence of Calditerrivibrio nitroreducens type strain (Yu37-1).</title>
        <authorList>
            <person name="Pitluck S."/>
            <person name="Sikorski J."/>
            <person name="Zeytun A."/>
            <person name="Lapidus A."/>
            <person name="Nolan M."/>
            <person name="Lucas S."/>
            <person name="Hammon N."/>
            <person name="Deshpande S."/>
            <person name="Cheng J.F."/>
            <person name="Tapia R."/>
            <person name="Han C."/>
            <person name="Goodwin L."/>
            <person name="Liolios K."/>
            <person name="Pagani I."/>
            <person name="Ivanova N."/>
            <person name="Mavromatis K."/>
            <person name="Pati A."/>
            <person name="Chen A."/>
            <person name="Palaniappan K."/>
            <person name="Hauser L."/>
            <person name="Chang Y.J."/>
            <person name="Jeffries C.D."/>
            <person name="Detter J.C."/>
            <person name="Brambilla E."/>
            <person name="Djao O.D."/>
            <person name="Rohde M."/>
            <person name="Spring S."/>
            <person name="Goker M."/>
            <person name="Woyke T."/>
            <person name="Bristow J."/>
            <person name="Eisen J.A."/>
            <person name="Markowitz V."/>
            <person name="Hugenholtz P."/>
            <person name="Kyrpides N.C."/>
            <person name="Klenk H.P."/>
            <person name="Land M."/>
        </authorList>
    </citation>
    <scope>NUCLEOTIDE SEQUENCE [LARGE SCALE GENOMIC DNA]</scope>
    <source>
        <strain evidence="12">DSM 19672 / NBRC 101217 / Yu37-1</strain>
    </source>
</reference>
<feature type="transmembrane region" description="Helical" evidence="8">
    <location>
        <begin position="413"/>
        <end position="441"/>
    </location>
</feature>
<feature type="transmembrane region" description="Helical" evidence="8">
    <location>
        <begin position="310"/>
        <end position="328"/>
    </location>
</feature>